<proteinExistence type="predicted"/>
<evidence type="ECO:0000313" key="3">
    <source>
        <dbReference type="Proteomes" id="UP000007394"/>
    </source>
</evidence>
<evidence type="ECO:0000259" key="1">
    <source>
        <dbReference type="Pfam" id="PF18962"/>
    </source>
</evidence>
<name>I0AK47_IGNAJ</name>
<accession>I0AK47</accession>
<gene>
    <name evidence="2" type="ordered locus">IALB_1646</name>
</gene>
<dbReference type="Gene3D" id="2.60.40.4070">
    <property type="match status" value="1"/>
</dbReference>
<evidence type="ECO:0000313" key="2">
    <source>
        <dbReference type="EMBL" id="AFH49354.1"/>
    </source>
</evidence>
<sequence length="734" mass="80382">MLNKGDIMKAKLLFILILISGSLIFAQNYPHVSIRDLQFLPDDSLSAGRDASLHVGDTVQVTGVVVVSPLIDPTFDRRPIMWAGARWQTYLRDTNYAAVDWAGINVIQNDTSSAAQGTLMDLLDTAQVVTITGVVAEFVSTGQVGGQTQINVLTNPLTPIQFIGSKPNRGEPVEVTISELNNGLQANYLTGEKYEGMYVIIRNVITSDRSTSTTSSTPFAINDGLGNKMFIHDQSGYFTKRTHKLREWDPPLDGTTIQYIRGVIGHFSSSSSLPTRYVIRPIYPDDLLIGQSPPSITNIRRNIDLVGPNDAVTITATISDLDQGGAVTEAKVKYRVNGGDLNELVMVQGVNNLWSATVPAVGIDSALVDFYVWAKDNDGMISLNPSDTVRNKYFYLVLNRPLTIYDVQYSPFGGGFSAYNNYRVTISGVVTADTSDLQGDGNQISRRVYMQDGVGPWRGIWVGGLAADPLQRGQNVTVSGLIRESNSNTFIDSITSVVVNSSGNPLPDFVTVSTANIGTLPNGTISAEQYEGVLIKYLNVTVTDENADGNPGPNGGGNSNFGEILVADSSGINTRVELQEGNHEYHNLWIAGLDTVPGNIRVLQNSTFEELRGILFYSFGNYKLVPRKSDDFVGYVSDVNDNVPMSVNEYKLEQNYPNPFNPITTIQYNIPKEGFVQIKIFNILGQEVKTLVNMIQSPGNYKVIFDASSLSSGVYLYQINVNDFQLTKKMILMK</sequence>
<dbReference type="AlphaFoldDB" id="I0AK47"/>
<dbReference type="InterPro" id="IPR026444">
    <property type="entry name" value="Secre_tail"/>
</dbReference>
<organism evidence="2 3">
    <name type="scientific">Ignavibacterium album (strain DSM 19864 / JCM 16511 / NBRC 101810 / Mat9-16)</name>
    <dbReference type="NCBI Taxonomy" id="945713"/>
    <lineage>
        <taxon>Bacteria</taxon>
        <taxon>Pseudomonadati</taxon>
        <taxon>Ignavibacteriota</taxon>
        <taxon>Ignavibacteria</taxon>
        <taxon>Ignavibacteriales</taxon>
        <taxon>Ignavibacteriaceae</taxon>
        <taxon>Ignavibacterium</taxon>
    </lineage>
</organism>
<reference evidence="2 3" key="1">
    <citation type="journal article" date="2012" name="Front. Microbiol.">
        <title>Complete genome of Ignavibacterium album, a metabolically versatile, flagellated, facultative anaerobe from the phylum Chlorobi.</title>
        <authorList>
            <person name="Liu Z."/>
            <person name="Frigaard N.-U."/>
            <person name="Vogl K."/>
            <person name="Iino T."/>
            <person name="Ohkuma M."/>
            <person name="Overmann J."/>
            <person name="Bryant D.A."/>
        </authorList>
    </citation>
    <scope>NUCLEOTIDE SEQUENCE [LARGE SCALE GENOMIC DNA]</scope>
    <source>
        <strain evidence="3">DSM 19864 / JCM 16511 / NBRC 101810 / Mat9-16</strain>
    </source>
</reference>
<dbReference type="STRING" id="945713.IALB_1646"/>
<dbReference type="EMBL" id="CP003418">
    <property type="protein sequence ID" value="AFH49354.1"/>
    <property type="molecule type" value="Genomic_DNA"/>
</dbReference>
<protein>
    <submittedName>
        <fullName evidence="2">Peptidase S8/S53 subtilisin kexin sedolisin</fullName>
    </submittedName>
</protein>
<keyword evidence="3" id="KW-1185">Reference proteome</keyword>
<feature type="domain" description="Secretion system C-terminal sorting" evidence="1">
    <location>
        <begin position="656"/>
        <end position="731"/>
    </location>
</feature>
<dbReference type="KEGG" id="ial:IALB_1646"/>
<dbReference type="HOGENOM" id="CLU_378494_0_0_10"/>
<dbReference type="Proteomes" id="UP000007394">
    <property type="component" value="Chromosome"/>
</dbReference>
<dbReference type="eggNOG" id="COG2374">
    <property type="taxonomic scope" value="Bacteria"/>
</dbReference>
<dbReference type="NCBIfam" id="TIGR04183">
    <property type="entry name" value="Por_Secre_tail"/>
    <property type="match status" value="1"/>
</dbReference>
<dbReference type="Pfam" id="PF18962">
    <property type="entry name" value="Por_Secre_tail"/>
    <property type="match status" value="1"/>
</dbReference>